<feature type="domain" description="SGNH hydrolase-type esterase" evidence="1">
    <location>
        <begin position="266"/>
        <end position="441"/>
    </location>
</feature>
<organism evidence="2 3">
    <name type="scientific">Sphingomonas naphthae</name>
    <dbReference type="NCBI Taxonomy" id="1813468"/>
    <lineage>
        <taxon>Bacteria</taxon>
        <taxon>Pseudomonadati</taxon>
        <taxon>Pseudomonadota</taxon>
        <taxon>Alphaproteobacteria</taxon>
        <taxon>Sphingomonadales</taxon>
        <taxon>Sphingomonadaceae</taxon>
        <taxon>Sphingomonas</taxon>
    </lineage>
</organism>
<proteinExistence type="predicted"/>
<dbReference type="Gene3D" id="3.40.50.1110">
    <property type="entry name" value="SGNH hydrolase"/>
    <property type="match status" value="1"/>
</dbReference>
<keyword evidence="3" id="KW-1185">Reference proteome</keyword>
<dbReference type="RefSeq" id="WP_273688012.1">
    <property type="nucleotide sequence ID" value="NZ_CP117411.1"/>
</dbReference>
<evidence type="ECO:0000313" key="2">
    <source>
        <dbReference type="EMBL" id="WCT73627.1"/>
    </source>
</evidence>
<dbReference type="InterPro" id="IPR013830">
    <property type="entry name" value="SGNH_hydro"/>
</dbReference>
<dbReference type="SUPFAM" id="SSF52266">
    <property type="entry name" value="SGNH hydrolase"/>
    <property type="match status" value="1"/>
</dbReference>
<reference evidence="2 3" key="1">
    <citation type="submission" date="2023-02" db="EMBL/GenBank/DDBJ databases">
        <title>Genome sequence of Sphingomonas naphthae.</title>
        <authorList>
            <person name="Kim S."/>
            <person name="Heo J."/>
            <person name="Kwon S.-W."/>
        </authorList>
    </citation>
    <scope>NUCLEOTIDE SEQUENCE [LARGE SCALE GENOMIC DNA]</scope>
    <source>
        <strain evidence="2 3">KACC 18716</strain>
    </source>
</reference>
<name>A0ABY7TK72_9SPHN</name>
<protein>
    <recommendedName>
        <fullName evidence="1">SGNH hydrolase-type esterase domain-containing protein</fullName>
    </recommendedName>
</protein>
<dbReference type="InterPro" id="IPR036514">
    <property type="entry name" value="SGNH_hydro_sf"/>
</dbReference>
<dbReference type="Proteomes" id="UP001220395">
    <property type="component" value="Chromosome"/>
</dbReference>
<evidence type="ECO:0000313" key="3">
    <source>
        <dbReference type="Proteomes" id="UP001220395"/>
    </source>
</evidence>
<evidence type="ECO:0000259" key="1">
    <source>
        <dbReference type="Pfam" id="PF13472"/>
    </source>
</evidence>
<accession>A0ABY7TK72</accession>
<dbReference type="EMBL" id="CP117411">
    <property type="protein sequence ID" value="WCT73627.1"/>
    <property type="molecule type" value="Genomic_DNA"/>
</dbReference>
<dbReference type="Pfam" id="PF13472">
    <property type="entry name" value="Lipase_GDSL_2"/>
    <property type="match status" value="1"/>
</dbReference>
<gene>
    <name evidence="2" type="ORF">PQ455_18785</name>
</gene>
<sequence length="461" mass="46858">MPGVMLPAASPEALAAQGRGERLRRAAASATDPFASPPLTEPPAYAASTAYIPGNVVAAGGRWYVAASGGTSPASPVVPSHANGSAVSDGAVLWTYFGPAVTIPADPLAPQVSVSTTAPTLANAFAPASFQTGHVPGAIRAIGGYAYNLGGYAGLYGFDRAAGQPTGLHAGWEFETDEPQVAIGIFRRTAPVQLVIDGRRYAAGGLTMPGTGDNWLTVSFPAGERRGHRIRIELAADMGLRDVRVSAQGQVWAPGRDMVRAAFLSDSIMAGSSFGPFVAGGSAPQRIAAALGWADPWNVSIGGTGYVNGGAGFYTYGQRVAEALTRNPDIWVLMGSTNDNGQPAGTITAAALATLRAIRAGSTAPIVVLGVWSNGAAAAVTEAAVQSAVLAANDPLTMFVPIAGDASLPWVTGSWNNAGHGASANAGLVIGGDGIHPTDGGTAYLARRVVNAIRRRVLPVL</sequence>